<reference evidence="2 3" key="1">
    <citation type="submission" date="2016-07" db="EMBL/GenBank/DDBJ databases">
        <authorList>
            <person name="Jeong J.-J."/>
            <person name="Kim D.W."/>
            <person name="Sang M.K."/>
            <person name="Choi I.-G."/>
            <person name="Kim K.D."/>
        </authorList>
    </citation>
    <scope>NUCLEOTIDE SEQUENCE [LARGE SCALE GENOMIC DNA]</scope>
    <source>
        <strain evidence="2 3">UTM-3</strain>
    </source>
</reference>
<evidence type="ECO:0000313" key="2">
    <source>
        <dbReference type="EMBL" id="OCA77227.1"/>
    </source>
</evidence>
<keyword evidence="1" id="KW-1133">Transmembrane helix</keyword>
<gene>
    <name evidence="2" type="ORF">BBI01_01835</name>
</gene>
<sequence>MGIFIGIFIIITAVIFFISRLKLSRSKKILWSVIFILIILSLLAYFIIQGFERGRNMYAVPEEIPAQSLK</sequence>
<accession>A0A1B9A051</accession>
<organism evidence="2 3">
    <name type="scientific">Chryseobacterium artocarpi</name>
    <dbReference type="NCBI Taxonomy" id="1414727"/>
    <lineage>
        <taxon>Bacteria</taxon>
        <taxon>Pseudomonadati</taxon>
        <taxon>Bacteroidota</taxon>
        <taxon>Flavobacteriia</taxon>
        <taxon>Flavobacteriales</taxon>
        <taxon>Weeksellaceae</taxon>
        <taxon>Chryseobacterium group</taxon>
        <taxon>Chryseobacterium</taxon>
    </lineage>
</organism>
<evidence type="ECO:0000256" key="1">
    <source>
        <dbReference type="SAM" id="Phobius"/>
    </source>
</evidence>
<name>A0A1B9A051_9FLAO</name>
<keyword evidence="1" id="KW-0812">Transmembrane</keyword>
<protein>
    <submittedName>
        <fullName evidence="2">Uncharacterized protein</fullName>
    </submittedName>
</protein>
<feature type="transmembrane region" description="Helical" evidence="1">
    <location>
        <begin position="29"/>
        <end position="48"/>
    </location>
</feature>
<feature type="transmembrane region" description="Helical" evidence="1">
    <location>
        <begin position="5"/>
        <end position="23"/>
    </location>
</feature>
<proteinExistence type="predicted"/>
<comment type="caution">
    <text evidence="2">The sequence shown here is derived from an EMBL/GenBank/DDBJ whole genome shotgun (WGS) entry which is preliminary data.</text>
</comment>
<keyword evidence="3" id="KW-1185">Reference proteome</keyword>
<keyword evidence="1" id="KW-0472">Membrane</keyword>
<dbReference type="AlphaFoldDB" id="A0A1B9A051"/>
<dbReference type="Proteomes" id="UP000092651">
    <property type="component" value="Unassembled WGS sequence"/>
</dbReference>
<evidence type="ECO:0000313" key="3">
    <source>
        <dbReference type="Proteomes" id="UP000092651"/>
    </source>
</evidence>
<dbReference type="EMBL" id="MAYH01000001">
    <property type="protein sequence ID" value="OCA77227.1"/>
    <property type="molecule type" value="Genomic_DNA"/>
</dbReference>